<evidence type="ECO:0000313" key="14">
    <source>
        <dbReference type="Proteomes" id="UP000016931"/>
    </source>
</evidence>
<evidence type="ECO:0000256" key="1">
    <source>
        <dbReference type="ARBA" id="ARBA00005594"/>
    </source>
</evidence>
<feature type="domain" description="Aminoacyl-tRNA synthetase class Ia" evidence="11">
    <location>
        <begin position="85"/>
        <end position="760"/>
    </location>
</feature>
<dbReference type="Proteomes" id="UP000016931">
    <property type="component" value="Unassembled WGS sequence"/>
</dbReference>
<dbReference type="GO" id="GO:0006428">
    <property type="term" value="P:isoleucyl-tRNA aminoacylation"/>
    <property type="evidence" value="ECO:0007669"/>
    <property type="project" value="InterPro"/>
</dbReference>
<dbReference type="InterPro" id="IPR009080">
    <property type="entry name" value="tRNAsynth_Ia_anticodon-bd"/>
</dbReference>
<evidence type="ECO:0000256" key="2">
    <source>
        <dbReference type="ARBA" id="ARBA00013165"/>
    </source>
</evidence>
<dbReference type="PROSITE" id="PS00178">
    <property type="entry name" value="AA_TRNA_LIGASE_I"/>
    <property type="match status" value="1"/>
</dbReference>
<dbReference type="Pfam" id="PF08264">
    <property type="entry name" value="Anticodon_1"/>
    <property type="match status" value="1"/>
</dbReference>
<dbReference type="InterPro" id="IPR033708">
    <property type="entry name" value="Anticodon_Ile_BEm"/>
</dbReference>
<feature type="domain" description="Methionyl/Valyl/Leucyl/Isoleucyl-tRNA synthetase anticodon-binding" evidence="12">
    <location>
        <begin position="805"/>
        <end position="970"/>
    </location>
</feature>
<dbReference type="GO" id="GO:0032543">
    <property type="term" value="P:mitochondrial translation"/>
    <property type="evidence" value="ECO:0007669"/>
    <property type="project" value="EnsemblFungi"/>
</dbReference>
<dbReference type="Pfam" id="PF00133">
    <property type="entry name" value="tRNA-synt_1"/>
    <property type="match status" value="1"/>
</dbReference>
<dbReference type="InterPro" id="IPR001412">
    <property type="entry name" value="aa-tRNA-synth_I_CS"/>
</dbReference>
<evidence type="ECO:0000259" key="11">
    <source>
        <dbReference type="Pfam" id="PF00133"/>
    </source>
</evidence>
<accession>N1QH89</accession>
<evidence type="ECO:0000256" key="6">
    <source>
        <dbReference type="ARBA" id="ARBA00022917"/>
    </source>
</evidence>
<dbReference type="CDD" id="cd07960">
    <property type="entry name" value="Anticodon_Ia_Ile_BEm"/>
    <property type="match status" value="1"/>
</dbReference>
<dbReference type="PANTHER" id="PTHR42765:SF1">
    <property type="entry name" value="ISOLEUCINE--TRNA LIGASE, MITOCHONDRIAL"/>
    <property type="match status" value="1"/>
</dbReference>
<evidence type="ECO:0000256" key="4">
    <source>
        <dbReference type="ARBA" id="ARBA00022741"/>
    </source>
</evidence>
<feature type="region of interest" description="Disordered" evidence="10">
    <location>
        <begin position="147"/>
        <end position="180"/>
    </location>
</feature>
<dbReference type="SUPFAM" id="SSF47323">
    <property type="entry name" value="Anticodon-binding domain of a subclass of class I aminoacyl-tRNA synthetases"/>
    <property type="match status" value="1"/>
</dbReference>
<dbReference type="InterPro" id="IPR014729">
    <property type="entry name" value="Rossmann-like_a/b/a_fold"/>
</dbReference>
<dbReference type="GO" id="GO:0005524">
    <property type="term" value="F:ATP binding"/>
    <property type="evidence" value="ECO:0007669"/>
    <property type="project" value="UniProtKB-KW"/>
</dbReference>
<dbReference type="Gene3D" id="3.90.740.10">
    <property type="entry name" value="Valyl/Leucyl/Isoleucyl-tRNA synthetase, editing domain"/>
    <property type="match status" value="1"/>
</dbReference>
<evidence type="ECO:0000256" key="7">
    <source>
        <dbReference type="ARBA" id="ARBA00023146"/>
    </source>
</evidence>
<dbReference type="GO" id="GO:0000049">
    <property type="term" value="F:tRNA binding"/>
    <property type="evidence" value="ECO:0007669"/>
    <property type="project" value="InterPro"/>
</dbReference>
<gene>
    <name evidence="13" type="ORF">SEPMUDRAFT_145813</name>
</gene>
<dbReference type="Gene3D" id="1.10.10.830">
    <property type="entry name" value="Ile-tRNA synthetase CP2 domain-like"/>
    <property type="match status" value="1"/>
</dbReference>
<keyword evidence="5 9" id="KW-0067">ATP-binding</keyword>
<dbReference type="HOGENOM" id="CLU_001493_7_2_1"/>
<evidence type="ECO:0000256" key="8">
    <source>
        <dbReference type="ARBA" id="ARBA00032665"/>
    </source>
</evidence>
<dbReference type="OMA" id="HCWRCKT"/>
<dbReference type="Gene3D" id="3.40.50.620">
    <property type="entry name" value="HUPs"/>
    <property type="match status" value="2"/>
</dbReference>
<keyword evidence="4 9" id="KW-0547">Nucleotide-binding</keyword>
<dbReference type="STRING" id="692275.N1QH89"/>
<dbReference type="GO" id="GO:0005739">
    <property type="term" value="C:mitochondrion"/>
    <property type="evidence" value="ECO:0007669"/>
    <property type="project" value="EnsemblFungi"/>
</dbReference>
<dbReference type="InterPro" id="IPR002301">
    <property type="entry name" value="Ile-tRNA-ligase"/>
</dbReference>
<dbReference type="EMBL" id="KB456260">
    <property type="protein sequence ID" value="EMF16591.1"/>
    <property type="molecule type" value="Genomic_DNA"/>
</dbReference>
<evidence type="ECO:0000256" key="3">
    <source>
        <dbReference type="ARBA" id="ARBA00022598"/>
    </source>
</evidence>
<dbReference type="SUPFAM" id="SSF50677">
    <property type="entry name" value="ValRS/IleRS/LeuRS editing domain"/>
    <property type="match status" value="1"/>
</dbReference>
<protein>
    <recommendedName>
        <fullName evidence="2">isoleucine--tRNA ligase</fullName>
        <ecNumber evidence="2">6.1.1.5</ecNumber>
    </recommendedName>
    <alternativeName>
        <fullName evidence="8">Isoleucyl-tRNA synthetase</fullName>
    </alternativeName>
</protein>
<reference evidence="13 14" key="1">
    <citation type="journal article" date="2012" name="PLoS Pathog.">
        <title>Diverse lifestyles and strategies of plant pathogenesis encoded in the genomes of eighteen Dothideomycetes fungi.</title>
        <authorList>
            <person name="Ohm R.A."/>
            <person name="Feau N."/>
            <person name="Henrissat B."/>
            <person name="Schoch C.L."/>
            <person name="Horwitz B.A."/>
            <person name="Barry K.W."/>
            <person name="Condon B.J."/>
            <person name="Copeland A.C."/>
            <person name="Dhillon B."/>
            <person name="Glaser F."/>
            <person name="Hesse C.N."/>
            <person name="Kosti I."/>
            <person name="LaButti K."/>
            <person name="Lindquist E.A."/>
            <person name="Lucas S."/>
            <person name="Salamov A.A."/>
            <person name="Bradshaw R.E."/>
            <person name="Ciuffetti L."/>
            <person name="Hamelin R.C."/>
            <person name="Kema G.H.J."/>
            <person name="Lawrence C."/>
            <person name="Scott J.A."/>
            <person name="Spatafora J.W."/>
            <person name="Turgeon B.G."/>
            <person name="de Wit P.J.G.M."/>
            <person name="Zhong S."/>
            <person name="Goodwin S.B."/>
            <person name="Grigoriev I.V."/>
        </authorList>
    </citation>
    <scope>NUCLEOTIDE SEQUENCE [LARGE SCALE GENOMIC DNA]</scope>
    <source>
        <strain evidence="13 14">SO2202</strain>
    </source>
</reference>
<dbReference type="SUPFAM" id="SSF52374">
    <property type="entry name" value="Nucleotidylyl transferase"/>
    <property type="match status" value="1"/>
</dbReference>
<keyword evidence="6 9" id="KW-0648">Protein biosynthesis</keyword>
<proteinExistence type="inferred from homology"/>
<evidence type="ECO:0000256" key="10">
    <source>
        <dbReference type="SAM" id="MobiDB-lite"/>
    </source>
</evidence>
<comment type="similarity">
    <text evidence="1 9">Belongs to the class-I aminoacyl-tRNA synthetase family.</text>
</comment>
<dbReference type="GO" id="GO:0004822">
    <property type="term" value="F:isoleucine-tRNA ligase activity"/>
    <property type="evidence" value="ECO:0007669"/>
    <property type="project" value="UniProtKB-EC"/>
</dbReference>
<organism evidence="13 14">
    <name type="scientific">Sphaerulina musiva (strain SO2202)</name>
    <name type="common">Poplar stem canker fungus</name>
    <name type="synonym">Septoria musiva</name>
    <dbReference type="NCBI Taxonomy" id="692275"/>
    <lineage>
        <taxon>Eukaryota</taxon>
        <taxon>Fungi</taxon>
        <taxon>Dikarya</taxon>
        <taxon>Ascomycota</taxon>
        <taxon>Pezizomycotina</taxon>
        <taxon>Dothideomycetes</taxon>
        <taxon>Dothideomycetidae</taxon>
        <taxon>Mycosphaerellales</taxon>
        <taxon>Mycosphaerellaceae</taxon>
        <taxon>Sphaerulina</taxon>
    </lineage>
</organism>
<dbReference type="InterPro" id="IPR050081">
    <property type="entry name" value="Ile-tRNA_ligase"/>
</dbReference>
<dbReference type="NCBIfam" id="TIGR00392">
    <property type="entry name" value="ileS"/>
    <property type="match status" value="1"/>
</dbReference>
<dbReference type="GO" id="GO:0002161">
    <property type="term" value="F:aminoacyl-tRNA deacylase activity"/>
    <property type="evidence" value="ECO:0007669"/>
    <property type="project" value="InterPro"/>
</dbReference>
<dbReference type="GeneID" id="27900420"/>
<dbReference type="PRINTS" id="PR00984">
    <property type="entry name" value="TRNASYNTHILE"/>
</dbReference>
<dbReference type="eggNOG" id="KOG0433">
    <property type="taxonomic scope" value="Eukaryota"/>
</dbReference>
<evidence type="ECO:0000313" key="13">
    <source>
        <dbReference type="EMBL" id="EMF16591.1"/>
    </source>
</evidence>
<sequence>MSVFCASRILRASTTAHEPHLATFRDLASRKTSWSDTLALPRSPFPARPSPEQLELYRSRCADDLYAWQREHRPKTATIKDASGSRQVDNEFVLHDGPPYANGAVHVGHALNKILKDLMLRTELARGRRVHYRPGWDCHGLPIELKALQQPRSSKDRVKPSRDAPKKEAQAAAEAANQMTASDIRQAASKLATETIESQKKSFKSWGVMGDWDAPYTTMSKDFEIRQLEVFREMVRKGLISRHHRPVHWSPSSRTALAEAELEYDDNHKTTAAFILMPIVRLPSILLRDKDIQPSKLSALIWTTTPWTLPANKAIAVNGDIEYCLVNTKSDQFLVAKDRLEHLQSFLPDDQFVVTPKSFSGSELADGQATCFNIFTGQESPILQADFVTATSGTGLVHIAPGHGMDDYVLCQQNGIGPAFAPVNDGGMFTSDVWPTAKDSDLDLLHGQFAPTKGTNAVLNIMRGCSKYLPADRDVLSSDLVLAAHSFAHKNPIDWRTKQPVITRATAQWFADASAIKDRALAALDDVNFIPESGKSRLRSFVEGRSQWCISRQRVWGVPIPALYHADTGEACITDESIAHIISTLEQRGSDAWFSDAKDDPAWLHSSLEPGKWHRGRDTMDVWFDSGSSWTSLSAREAGMPLSDVYSEGTDQHRGWFQSSLLTAVAMQDPHAKPVAPFKMLATHGFTLDGDGKKMSKSLGNVVSPEGIISGALVQTQRGTKNGKRQQQEPPPNSQKTSLGPDVLRLWVASSDFTRDVSISQTVIQSVQQALQKYRVTFKFLLGVLHDYSLLTPNKGPKLQLDLPDRVMLYRLQETNKSVKRAYSEYRFYVGINESNKFINNDLSAFYLELAKDRLYAGSTESRQRTQMILLHILQNMIRWLGPVTPHLIEEVEAFLPPGIQPQEPYLQQIWEDGSDGLIEDYPDEVEQQRDHNNTMQAWHAFQAISTAVKVAQERARAAKVLGNGLACRVEIHTPSPVSPTSSHLQFVEELERELPAMLVVSGVCWIQHDVVEGVPISINTESAELGDAWRFEQPVEIKCEGKTLTGKVVVLPPAHEKCVRCWKYVAEEKAVPCAACRKVLVEEHADLLR</sequence>
<evidence type="ECO:0000259" key="12">
    <source>
        <dbReference type="Pfam" id="PF08264"/>
    </source>
</evidence>
<dbReference type="EC" id="6.1.1.5" evidence="2"/>
<feature type="compositionally biased region" description="Basic and acidic residues" evidence="10">
    <location>
        <begin position="153"/>
        <end position="169"/>
    </location>
</feature>
<dbReference type="OrthoDB" id="10264412at2759"/>
<dbReference type="InterPro" id="IPR002300">
    <property type="entry name" value="aa-tRNA-synth_Ia"/>
</dbReference>
<evidence type="ECO:0000256" key="9">
    <source>
        <dbReference type="RuleBase" id="RU363035"/>
    </source>
</evidence>
<dbReference type="Gene3D" id="1.10.730.20">
    <property type="match status" value="1"/>
</dbReference>
<keyword evidence="7 9" id="KW-0030">Aminoacyl-tRNA synthetase</keyword>
<dbReference type="PANTHER" id="PTHR42765">
    <property type="entry name" value="SOLEUCYL-TRNA SYNTHETASE"/>
    <property type="match status" value="1"/>
</dbReference>
<evidence type="ECO:0000256" key="5">
    <source>
        <dbReference type="ARBA" id="ARBA00022840"/>
    </source>
</evidence>
<keyword evidence="14" id="KW-1185">Reference proteome</keyword>
<dbReference type="InterPro" id="IPR009008">
    <property type="entry name" value="Val/Leu/Ile-tRNA-synth_edit"/>
</dbReference>
<dbReference type="RefSeq" id="XP_016764712.1">
    <property type="nucleotide sequence ID" value="XM_016903283.1"/>
</dbReference>
<name>N1QH89_SPHMS</name>
<dbReference type="InterPro" id="IPR013155">
    <property type="entry name" value="M/V/L/I-tRNA-synth_anticd-bd"/>
</dbReference>
<dbReference type="AlphaFoldDB" id="N1QH89"/>
<keyword evidence="3 9" id="KW-0436">Ligase</keyword>
<feature type="region of interest" description="Disordered" evidence="10">
    <location>
        <begin position="715"/>
        <end position="739"/>
    </location>
</feature>